<gene>
    <name evidence="2" type="ORF">SFRICE_022731</name>
</gene>
<accession>A0A2H1WQR9</accession>
<evidence type="ECO:0000313" key="2">
    <source>
        <dbReference type="EMBL" id="SOQ55420.1"/>
    </source>
</evidence>
<dbReference type="EMBL" id="ODYU01010359">
    <property type="protein sequence ID" value="SOQ55420.1"/>
    <property type="molecule type" value="Genomic_DNA"/>
</dbReference>
<sequence length="61" mass="6772">MLTAVRRLADQLGVKSSNDFSRLGRGLRECQTLTDFKSSRSYSCYSSRSPGNPLGSSQLRE</sequence>
<proteinExistence type="predicted"/>
<protein>
    <submittedName>
        <fullName evidence="2">SFRICE_022731</fullName>
    </submittedName>
</protein>
<feature type="region of interest" description="Disordered" evidence="1">
    <location>
        <begin position="41"/>
        <end position="61"/>
    </location>
</feature>
<evidence type="ECO:0000256" key="1">
    <source>
        <dbReference type="SAM" id="MobiDB-lite"/>
    </source>
</evidence>
<name>A0A2H1WQR9_SPOFR</name>
<dbReference type="AlphaFoldDB" id="A0A2H1WQR9"/>
<reference evidence="2" key="1">
    <citation type="submission" date="2016-07" db="EMBL/GenBank/DDBJ databases">
        <authorList>
            <person name="Bretaudeau A."/>
        </authorList>
    </citation>
    <scope>NUCLEOTIDE SEQUENCE</scope>
    <source>
        <strain evidence="2">Rice</strain>
        <tissue evidence="2">Whole body</tissue>
    </source>
</reference>
<organism evidence="2">
    <name type="scientific">Spodoptera frugiperda</name>
    <name type="common">Fall armyworm</name>
    <dbReference type="NCBI Taxonomy" id="7108"/>
    <lineage>
        <taxon>Eukaryota</taxon>
        <taxon>Metazoa</taxon>
        <taxon>Ecdysozoa</taxon>
        <taxon>Arthropoda</taxon>
        <taxon>Hexapoda</taxon>
        <taxon>Insecta</taxon>
        <taxon>Pterygota</taxon>
        <taxon>Neoptera</taxon>
        <taxon>Endopterygota</taxon>
        <taxon>Lepidoptera</taxon>
        <taxon>Glossata</taxon>
        <taxon>Ditrysia</taxon>
        <taxon>Noctuoidea</taxon>
        <taxon>Noctuidae</taxon>
        <taxon>Amphipyrinae</taxon>
        <taxon>Spodoptera</taxon>
    </lineage>
</organism>